<dbReference type="GO" id="GO:0003684">
    <property type="term" value="F:damaged DNA binding"/>
    <property type="evidence" value="ECO:0007669"/>
    <property type="project" value="TreeGrafter"/>
</dbReference>
<dbReference type="Proteomes" id="UP001318040">
    <property type="component" value="Chromosome 56"/>
</dbReference>
<organism evidence="4 5">
    <name type="scientific">Petromyzon marinus</name>
    <name type="common">Sea lamprey</name>
    <dbReference type="NCBI Taxonomy" id="7757"/>
    <lineage>
        <taxon>Eukaryota</taxon>
        <taxon>Metazoa</taxon>
        <taxon>Chordata</taxon>
        <taxon>Craniata</taxon>
        <taxon>Vertebrata</taxon>
        <taxon>Cyclostomata</taxon>
        <taxon>Hyperoartia</taxon>
        <taxon>Petromyzontiformes</taxon>
        <taxon>Petromyzontidae</taxon>
        <taxon>Petromyzon</taxon>
    </lineage>
</organism>
<dbReference type="GO" id="GO:0006260">
    <property type="term" value="P:DNA replication"/>
    <property type="evidence" value="ECO:0007669"/>
    <property type="project" value="InterPro"/>
</dbReference>
<keyword evidence="3" id="KW-0539">Nucleus</keyword>
<dbReference type="RefSeq" id="XP_032831415.1">
    <property type="nucleotide sequence ID" value="XM_032975524.1"/>
</dbReference>
<evidence type="ECO:0000256" key="3">
    <source>
        <dbReference type="ARBA" id="ARBA00023242"/>
    </source>
</evidence>
<dbReference type="GO" id="GO:0005662">
    <property type="term" value="C:DNA replication factor A complex"/>
    <property type="evidence" value="ECO:0007669"/>
    <property type="project" value="TreeGrafter"/>
</dbReference>
<sequence>MDATSGMRARVNAGTLSQHVGKVVYFLGKVEQVHQSGSSFTISDGDGQSITVEMQAPLDELLSGVVDVAARVTHKGSLQCLSYERIREDKVPFDLHLYNEAIKISQDFSQFYLPEQLNM</sequence>
<accession>A0AAJ7U7Z7</accession>
<dbReference type="PANTHER" id="PTHR15114">
    <property type="entry name" value="REPLICATION PROTEIN A3"/>
    <property type="match status" value="1"/>
</dbReference>
<dbReference type="PANTHER" id="PTHR15114:SF1">
    <property type="entry name" value="REPLICATION PROTEIN A 14 KDA SUBUNIT"/>
    <property type="match status" value="1"/>
</dbReference>
<dbReference type="InterPro" id="IPR013970">
    <property type="entry name" value="Rfa2"/>
</dbReference>
<evidence type="ECO:0000313" key="5">
    <source>
        <dbReference type="RefSeq" id="XP_032831415.1"/>
    </source>
</evidence>
<proteinExistence type="inferred from homology"/>
<evidence type="ECO:0000256" key="1">
    <source>
        <dbReference type="ARBA" id="ARBA00004123"/>
    </source>
</evidence>
<name>A0AAJ7U7Z7_PETMA</name>
<dbReference type="GO" id="GO:0003697">
    <property type="term" value="F:single-stranded DNA binding"/>
    <property type="evidence" value="ECO:0007669"/>
    <property type="project" value="TreeGrafter"/>
</dbReference>
<gene>
    <name evidence="5" type="primary">RPA3</name>
</gene>
<dbReference type="GO" id="GO:0000724">
    <property type="term" value="P:double-strand break repair via homologous recombination"/>
    <property type="evidence" value="ECO:0007669"/>
    <property type="project" value="TreeGrafter"/>
</dbReference>
<protein>
    <submittedName>
        <fullName evidence="5">Replication protein A 14 kDa subunit</fullName>
    </submittedName>
</protein>
<dbReference type="KEGG" id="pmrn:116954751"/>
<dbReference type="Gene3D" id="2.40.50.140">
    <property type="entry name" value="Nucleic acid-binding proteins"/>
    <property type="match status" value="1"/>
</dbReference>
<comment type="similarity">
    <text evidence="2">Belongs to the replication factor A protein 3 family.</text>
</comment>
<dbReference type="FunFam" id="2.40.50.140:FF:000395">
    <property type="entry name" value="Replication protein A3"/>
    <property type="match status" value="1"/>
</dbReference>
<dbReference type="GO" id="GO:0006284">
    <property type="term" value="P:base-excision repair"/>
    <property type="evidence" value="ECO:0007669"/>
    <property type="project" value="TreeGrafter"/>
</dbReference>
<dbReference type="GO" id="GO:0006298">
    <property type="term" value="P:mismatch repair"/>
    <property type="evidence" value="ECO:0007669"/>
    <property type="project" value="TreeGrafter"/>
</dbReference>
<dbReference type="InterPro" id="IPR012340">
    <property type="entry name" value="NA-bd_OB-fold"/>
</dbReference>
<evidence type="ECO:0000256" key="2">
    <source>
        <dbReference type="ARBA" id="ARBA00009761"/>
    </source>
</evidence>
<reference evidence="5" key="1">
    <citation type="submission" date="2025-08" db="UniProtKB">
        <authorList>
            <consortium name="RefSeq"/>
        </authorList>
    </citation>
    <scope>IDENTIFICATION</scope>
    <source>
        <tissue evidence="5">Sperm</tissue>
    </source>
</reference>
<dbReference type="AlphaFoldDB" id="A0AAJ7U7Z7"/>
<dbReference type="SUPFAM" id="SSF50249">
    <property type="entry name" value="Nucleic acid-binding proteins"/>
    <property type="match status" value="1"/>
</dbReference>
<dbReference type="GeneID" id="116954751"/>
<comment type="subcellular location">
    <subcellularLocation>
        <location evidence="1">Nucleus</location>
    </subcellularLocation>
</comment>
<dbReference type="CTD" id="6119"/>
<evidence type="ECO:0000313" key="4">
    <source>
        <dbReference type="Proteomes" id="UP001318040"/>
    </source>
</evidence>
<dbReference type="CDD" id="cd04479">
    <property type="entry name" value="RPA3"/>
    <property type="match status" value="1"/>
</dbReference>
<keyword evidence="4" id="KW-1185">Reference proteome</keyword>
<dbReference type="Pfam" id="PF08661">
    <property type="entry name" value="Rep_fac-A_3"/>
    <property type="match status" value="1"/>
</dbReference>
<dbReference type="GO" id="GO:0006289">
    <property type="term" value="P:nucleotide-excision repair"/>
    <property type="evidence" value="ECO:0007669"/>
    <property type="project" value="TreeGrafter"/>
</dbReference>
<dbReference type="GO" id="GO:0035861">
    <property type="term" value="C:site of double-strand break"/>
    <property type="evidence" value="ECO:0007669"/>
    <property type="project" value="TreeGrafter"/>
</dbReference>